<dbReference type="InterPro" id="IPR029062">
    <property type="entry name" value="Class_I_gatase-like"/>
</dbReference>
<keyword evidence="1" id="KW-0732">Signal</keyword>
<dbReference type="GO" id="GO:0016799">
    <property type="term" value="F:hydrolase activity, hydrolyzing N-glycosyl compounds"/>
    <property type="evidence" value="ECO:0007669"/>
    <property type="project" value="InterPro"/>
</dbReference>
<accession>A0A5C5XQ10</accession>
<dbReference type="AlphaFoldDB" id="A0A5C5XQ10"/>
<sequence precursor="true">MNTIPSIALSLLLASVTLAAESPIPIVFDTDIDTDCDDVGAVACLHALADADEIEILATTVSSNFPYSAPCLDALNRYYGRPSIPLGTPKHGGASVHRGSRYAAQIASRFPSRFQANDDAPSAVTVLRSALAEADDDSVRLVTVGYLTNIADLLRSPADDISPLSGRELAQLKVSHLVVMGGRYPEHLDPAEFGNLKPDPGSAVEVAGRWPGTIYFSGLGADVGTGSQRHTLHKNNPLRIAYDLYLGDKPTRSSWDQVALLFAVRPGAPYWSVQSEGGNKIYPNGTNRWVEEDAHDHRLVTFAEGQRGKVEAEIERLMSLERRPKQVLFVVGPSTHPPGSHEVAAGAQLMAYCLEHADNVSDIRTTVVEGWPDDEDLLKQTDVIVFSGDTFPPQRLPETDRILARIDRMMRRGCGIVCVHYATALLGKDVAPDGAHPLLGWMGGYFANKTCPHHPGIARVYQAATIEPAAPEHPISRGWSEFTLHDEPYINNYFGKNDNLPADNVTPLATSMLPPEDPQVEIVAWCVERERGRGFGIVMPHFYRNWKDEDLRRCILNGIVWTANSEVPDEGVRTTLPDLSTFDPAAVESKR</sequence>
<reference evidence="4 5" key="1">
    <citation type="submission" date="2019-02" db="EMBL/GenBank/DDBJ databases">
        <title>Deep-cultivation of Planctomycetes and their phenomic and genomic characterization uncovers novel biology.</title>
        <authorList>
            <person name="Wiegand S."/>
            <person name="Jogler M."/>
            <person name="Boedeker C."/>
            <person name="Pinto D."/>
            <person name="Vollmers J."/>
            <person name="Rivas-Marin E."/>
            <person name="Kohn T."/>
            <person name="Peeters S.H."/>
            <person name="Heuer A."/>
            <person name="Rast P."/>
            <person name="Oberbeckmann S."/>
            <person name="Bunk B."/>
            <person name="Jeske O."/>
            <person name="Meyerdierks A."/>
            <person name="Storesund J.E."/>
            <person name="Kallscheuer N."/>
            <person name="Luecker S."/>
            <person name="Lage O.M."/>
            <person name="Pohl T."/>
            <person name="Merkel B.J."/>
            <person name="Hornburger P."/>
            <person name="Mueller R.-W."/>
            <person name="Bruemmer F."/>
            <person name="Labrenz M."/>
            <person name="Spormann A.M."/>
            <person name="Op Den Camp H."/>
            <person name="Overmann J."/>
            <person name="Amann R."/>
            <person name="Jetten M.S.M."/>
            <person name="Mascher T."/>
            <person name="Medema M.H."/>
            <person name="Devos D.P."/>
            <person name="Kaster A.-K."/>
            <person name="Ovreas L."/>
            <person name="Rohde M."/>
            <person name="Galperin M.Y."/>
            <person name="Jogler C."/>
        </authorList>
    </citation>
    <scope>NUCLEOTIDE SEQUENCE [LARGE SCALE GENOMIC DNA]</scope>
    <source>
        <strain evidence="4 5">CA85</strain>
    </source>
</reference>
<protein>
    <submittedName>
        <fullName evidence="4">Trehalose utilization</fullName>
    </submittedName>
</protein>
<dbReference type="Gene3D" id="3.40.50.880">
    <property type="match status" value="1"/>
</dbReference>
<feature type="chain" id="PRO_5022680368" evidence="1">
    <location>
        <begin position="20"/>
        <end position="591"/>
    </location>
</feature>
<dbReference type="Pfam" id="PF01156">
    <property type="entry name" value="IU_nuc_hydro"/>
    <property type="match status" value="1"/>
</dbReference>
<dbReference type="InterPro" id="IPR001910">
    <property type="entry name" value="Inosine/uridine_hydrolase_dom"/>
</dbReference>
<name>A0A5C5XQ10_9BACT</name>
<dbReference type="PANTHER" id="PTHR43264">
    <property type="match status" value="1"/>
</dbReference>
<dbReference type="SUPFAM" id="SSF52317">
    <property type="entry name" value="Class I glutamine amidotransferase-like"/>
    <property type="match status" value="1"/>
</dbReference>
<dbReference type="Pfam" id="PF06283">
    <property type="entry name" value="ThuA"/>
    <property type="match status" value="1"/>
</dbReference>
<gene>
    <name evidence="4" type="ORF">CA85_33450</name>
</gene>
<dbReference type="RefSeq" id="WP_146392268.1">
    <property type="nucleotide sequence ID" value="NZ_SJPK01000008.1"/>
</dbReference>
<evidence type="ECO:0000259" key="2">
    <source>
        <dbReference type="Pfam" id="PF01156"/>
    </source>
</evidence>
<dbReference type="PANTHER" id="PTHR43264:SF1">
    <property type="entry name" value="INOSINE_URIDINE-PREFERRING NUCLEOSIDE HYDROLASE DOMAIN-CONTAINING PROTEIN"/>
    <property type="match status" value="1"/>
</dbReference>
<feature type="domain" description="Inosine/uridine-preferring nucleoside hydrolase" evidence="2">
    <location>
        <begin position="28"/>
        <end position="208"/>
    </location>
</feature>
<dbReference type="Proteomes" id="UP000318053">
    <property type="component" value="Unassembled WGS sequence"/>
</dbReference>
<feature type="signal peptide" evidence="1">
    <location>
        <begin position="1"/>
        <end position="19"/>
    </location>
</feature>
<dbReference type="InterPro" id="IPR036452">
    <property type="entry name" value="Ribo_hydro-like"/>
</dbReference>
<dbReference type="Gene3D" id="3.90.245.10">
    <property type="entry name" value="Ribonucleoside hydrolase-like"/>
    <property type="match status" value="1"/>
</dbReference>
<keyword evidence="5" id="KW-1185">Reference proteome</keyword>
<evidence type="ECO:0000256" key="1">
    <source>
        <dbReference type="SAM" id="SignalP"/>
    </source>
</evidence>
<dbReference type="EMBL" id="SJPK01000008">
    <property type="protein sequence ID" value="TWT65000.1"/>
    <property type="molecule type" value="Genomic_DNA"/>
</dbReference>
<evidence type="ECO:0000313" key="4">
    <source>
        <dbReference type="EMBL" id="TWT65000.1"/>
    </source>
</evidence>
<dbReference type="OrthoDB" id="209323at2"/>
<evidence type="ECO:0000313" key="5">
    <source>
        <dbReference type="Proteomes" id="UP000318053"/>
    </source>
</evidence>
<organism evidence="4 5">
    <name type="scientific">Allorhodopirellula solitaria</name>
    <dbReference type="NCBI Taxonomy" id="2527987"/>
    <lineage>
        <taxon>Bacteria</taxon>
        <taxon>Pseudomonadati</taxon>
        <taxon>Planctomycetota</taxon>
        <taxon>Planctomycetia</taxon>
        <taxon>Pirellulales</taxon>
        <taxon>Pirellulaceae</taxon>
        <taxon>Allorhodopirellula</taxon>
    </lineage>
</organism>
<evidence type="ECO:0000259" key="3">
    <source>
        <dbReference type="Pfam" id="PF06283"/>
    </source>
</evidence>
<comment type="caution">
    <text evidence="4">The sequence shown here is derived from an EMBL/GenBank/DDBJ whole genome shotgun (WGS) entry which is preliminary data.</text>
</comment>
<dbReference type="SUPFAM" id="SSF53590">
    <property type="entry name" value="Nucleoside hydrolase"/>
    <property type="match status" value="1"/>
</dbReference>
<proteinExistence type="predicted"/>
<dbReference type="InterPro" id="IPR029010">
    <property type="entry name" value="ThuA-like"/>
</dbReference>
<feature type="domain" description="ThuA-like" evidence="3">
    <location>
        <begin position="364"/>
        <end position="562"/>
    </location>
</feature>